<keyword evidence="3" id="KW-1185">Reference proteome</keyword>
<evidence type="ECO:0000259" key="1">
    <source>
        <dbReference type="SMART" id="SM00849"/>
    </source>
</evidence>
<reference evidence="2" key="1">
    <citation type="submission" date="2023-07" db="EMBL/GenBank/DDBJ databases">
        <title>Fictibacillus sp. isolated from freshwater pond.</title>
        <authorList>
            <person name="Kirdat K."/>
            <person name="Bhat A."/>
            <person name="Mourya A."/>
            <person name="Yadav A."/>
        </authorList>
    </citation>
    <scope>NUCLEOTIDE SEQUENCE</scope>
    <source>
        <strain evidence="2">NE201</strain>
    </source>
</reference>
<dbReference type="Pfam" id="PF00753">
    <property type="entry name" value="Lactamase_B"/>
    <property type="match status" value="1"/>
</dbReference>
<comment type="caution">
    <text evidence="2">The sequence shown here is derived from an EMBL/GenBank/DDBJ whole genome shotgun (WGS) entry which is preliminary data.</text>
</comment>
<protein>
    <submittedName>
        <fullName evidence="2">MBL fold metallo-hydrolase</fullName>
    </submittedName>
</protein>
<dbReference type="InterPro" id="IPR050855">
    <property type="entry name" value="NDM-1-like"/>
</dbReference>
<evidence type="ECO:0000313" key="2">
    <source>
        <dbReference type="EMBL" id="MDN4524054.1"/>
    </source>
</evidence>
<dbReference type="SMART" id="SM00849">
    <property type="entry name" value="Lactamase_B"/>
    <property type="match status" value="1"/>
</dbReference>
<dbReference type="RefSeq" id="WP_301165107.1">
    <property type="nucleotide sequence ID" value="NZ_JAUHTR010000002.1"/>
</dbReference>
<name>A0ABT8HTF7_9BACL</name>
<dbReference type="Proteomes" id="UP001172721">
    <property type="component" value="Unassembled WGS sequence"/>
</dbReference>
<dbReference type="EMBL" id="JAUHTR010000002">
    <property type="protein sequence ID" value="MDN4524054.1"/>
    <property type="molecule type" value="Genomic_DNA"/>
</dbReference>
<accession>A0ABT8HTF7</accession>
<dbReference type="CDD" id="cd07721">
    <property type="entry name" value="yflN-like_MBL-fold"/>
    <property type="match status" value="1"/>
</dbReference>
<dbReference type="SUPFAM" id="SSF56281">
    <property type="entry name" value="Metallo-hydrolase/oxidoreductase"/>
    <property type="match status" value="1"/>
</dbReference>
<gene>
    <name evidence="2" type="ORF">QYB97_06190</name>
</gene>
<dbReference type="PANTHER" id="PTHR42951">
    <property type="entry name" value="METALLO-BETA-LACTAMASE DOMAIN-CONTAINING"/>
    <property type="match status" value="1"/>
</dbReference>
<organism evidence="2 3">
    <name type="scientific">Fictibacillus fluitans</name>
    <dbReference type="NCBI Taxonomy" id="3058422"/>
    <lineage>
        <taxon>Bacteria</taxon>
        <taxon>Bacillati</taxon>
        <taxon>Bacillota</taxon>
        <taxon>Bacilli</taxon>
        <taxon>Bacillales</taxon>
        <taxon>Fictibacillaceae</taxon>
        <taxon>Fictibacillus</taxon>
    </lineage>
</organism>
<feature type="domain" description="Metallo-beta-lactamase" evidence="1">
    <location>
        <begin position="20"/>
        <end position="212"/>
    </location>
</feature>
<dbReference type="PANTHER" id="PTHR42951:SF9">
    <property type="entry name" value="METAL-DEPENDENT HYDROLASE"/>
    <property type="match status" value="1"/>
</dbReference>
<proteinExistence type="predicted"/>
<evidence type="ECO:0000313" key="3">
    <source>
        <dbReference type="Proteomes" id="UP001172721"/>
    </source>
</evidence>
<sequence length="233" mass="24821">MKVTKEKTIHQITFFPALFPVNCFLVEEEDSLTLVDTALASSAEDIIRVIKELGKPLHNILLTHAHGDHVGSLDALKAEFPGVSVAISKRDARLLAGDRTMDAGEPSSPIRGSLPKGLKTKADVLLNDGDRIGSLSAISVPGHTPGSMAFLDQRNHILIAGDAFQIRGGLAVSGQLRWSFPFPAMATWNKAAALDSARKLRQYQPSVLAAGHGSFLKNPAAAMDQAIGAAKKI</sequence>
<dbReference type="InterPro" id="IPR001279">
    <property type="entry name" value="Metallo-B-lactamas"/>
</dbReference>
<dbReference type="InterPro" id="IPR036866">
    <property type="entry name" value="RibonucZ/Hydroxyglut_hydro"/>
</dbReference>
<dbReference type="Gene3D" id="3.60.15.10">
    <property type="entry name" value="Ribonuclease Z/Hydroxyacylglutathione hydrolase-like"/>
    <property type="match status" value="1"/>
</dbReference>